<accession>A0ABS5C4S2</accession>
<dbReference type="Gene3D" id="2.130.10.10">
    <property type="entry name" value="YVTN repeat-like/Quinoprotein amine dehydrogenase"/>
    <property type="match status" value="1"/>
</dbReference>
<dbReference type="Proteomes" id="UP000676565">
    <property type="component" value="Unassembled WGS sequence"/>
</dbReference>
<dbReference type="PANTHER" id="PTHR34512:SF30">
    <property type="entry name" value="OUTER MEMBRANE PROTEIN ASSEMBLY FACTOR BAMB"/>
    <property type="match status" value="1"/>
</dbReference>
<proteinExistence type="predicted"/>
<evidence type="ECO:0000256" key="1">
    <source>
        <dbReference type="SAM" id="SignalP"/>
    </source>
</evidence>
<dbReference type="InterPro" id="IPR018391">
    <property type="entry name" value="PQQ_b-propeller_rpt"/>
</dbReference>
<dbReference type="SMART" id="SM00564">
    <property type="entry name" value="PQQ"/>
    <property type="match status" value="4"/>
</dbReference>
<feature type="chain" id="PRO_5046937152" evidence="1">
    <location>
        <begin position="23"/>
        <end position="420"/>
    </location>
</feature>
<gene>
    <name evidence="3" type="ORF">J8F10_37830</name>
</gene>
<keyword evidence="4" id="KW-1185">Reference proteome</keyword>
<evidence type="ECO:0000259" key="2">
    <source>
        <dbReference type="Pfam" id="PF13360"/>
    </source>
</evidence>
<dbReference type="InterPro" id="IPR015943">
    <property type="entry name" value="WD40/YVTN_repeat-like_dom_sf"/>
</dbReference>
<dbReference type="SUPFAM" id="SSF50998">
    <property type="entry name" value="Quinoprotein alcohol dehydrogenase-like"/>
    <property type="match status" value="1"/>
</dbReference>
<dbReference type="RefSeq" id="WP_210663597.1">
    <property type="nucleotide sequence ID" value="NZ_JAGKQQ010000002.1"/>
</dbReference>
<name>A0ABS5C4S2_9BACT</name>
<dbReference type="Pfam" id="PF13360">
    <property type="entry name" value="PQQ_2"/>
    <property type="match status" value="1"/>
</dbReference>
<organism evidence="3 4">
    <name type="scientific">Gemmata palustris</name>
    <dbReference type="NCBI Taxonomy" id="2822762"/>
    <lineage>
        <taxon>Bacteria</taxon>
        <taxon>Pseudomonadati</taxon>
        <taxon>Planctomycetota</taxon>
        <taxon>Planctomycetia</taxon>
        <taxon>Gemmatales</taxon>
        <taxon>Gemmataceae</taxon>
        <taxon>Gemmata</taxon>
    </lineage>
</organism>
<dbReference type="Gene3D" id="2.40.10.480">
    <property type="match status" value="1"/>
</dbReference>
<evidence type="ECO:0000313" key="3">
    <source>
        <dbReference type="EMBL" id="MBP3961016.1"/>
    </source>
</evidence>
<evidence type="ECO:0000313" key="4">
    <source>
        <dbReference type="Proteomes" id="UP000676565"/>
    </source>
</evidence>
<protein>
    <submittedName>
        <fullName evidence="3">PQQ-binding-like beta-propeller repeat protein</fullName>
    </submittedName>
</protein>
<dbReference type="InterPro" id="IPR002372">
    <property type="entry name" value="PQQ_rpt_dom"/>
</dbReference>
<feature type="domain" description="Pyrrolo-quinoline quinone repeat" evidence="2">
    <location>
        <begin position="52"/>
        <end position="210"/>
    </location>
</feature>
<dbReference type="PANTHER" id="PTHR34512">
    <property type="entry name" value="CELL SURFACE PROTEIN"/>
    <property type="match status" value="1"/>
</dbReference>
<dbReference type="InterPro" id="IPR011047">
    <property type="entry name" value="Quinoprotein_ADH-like_sf"/>
</dbReference>
<reference evidence="3 4" key="1">
    <citation type="submission" date="2021-04" db="EMBL/GenBank/DDBJ databases">
        <authorList>
            <person name="Ivanova A."/>
        </authorList>
    </citation>
    <scope>NUCLEOTIDE SEQUENCE [LARGE SCALE GENOMIC DNA]</scope>
    <source>
        <strain evidence="3 4">G18</strain>
    </source>
</reference>
<sequence length="420" mass="45630">MLRHTTLPSCLALVFALTHARAADWTQFRGPTGSGVSAETGLSSKWSAKENVAWKTEMPGPGTSSPVFFGDRIFITCYTGYNVPGRAKAEQVDLRRHLLALDRKTGRVLMNKEVEAKLPEQDKIRDTHGYASSTPAVDADRVYCFFGKSGVFAFDHAGKQLWQADVGTKLSDWGSAASPVLHGDLVIVNASVESQTLFAFDKKTGKEKWKVAGIKESWNTPLVVKTKDGKDELVVAIMGKVLGFDPATGAALWSCDTDITWYMVPSLVAHDGIVYALGGRSGIAALAVRAGGTGNVTKTHRLWTSKKGANVPSPVLHDGHLYWMNEVSGTVFCAKAATGEVVYEERVPRPGDIYASSLLADGRLHYLSRDGRTFVVAAKPEYELIATNDLRDGSLFHATPVAADGRLFIRSDKYLYCLGK</sequence>
<keyword evidence="1" id="KW-0732">Signal</keyword>
<comment type="caution">
    <text evidence="3">The sequence shown here is derived from an EMBL/GenBank/DDBJ whole genome shotgun (WGS) entry which is preliminary data.</text>
</comment>
<feature type="signal peptide" evidence="1">
    <location>
        <begin position="1"/>
        <end position="22"/>
    </location>
</feature>
<dbReference type="EMBL" id="JAGKQQ010000002">
    <property type="protein sequence ID" value="MBP3961016.1"/>
    <property type="molecule type" value="Genomic_DNA"/>
</dbReference>